<comment type="caution">
    <text evidence="2">The sequence shown here is derived from an EMBL/GenBank/DDBJ whole genome shotgun (WGS) entry which is preliminary data.</text>
</comment>
<proteinExistence type="predicted"/>
<name>A0A813PB28_9BILA</name>
<feature type="compositionally biased region" description="Low complexity" evidence="1">
    <location>
        <begin position="91"/>
        <end position="125"/>
    </location>
</feature>
<reference evidence="2" key="1">
    <citation type="submission" date="2021-02" db="EMBL/GenBank/DDBJ databases">
        <authorList>
            <person name="Nowell W R."/>
        </authorList>
    </citation>
    <scope>NUCLEOTIDE SEQUENCE</scope>
</reference>
<gene>
    <name evidence="2" type="ORF">JXQ802_LOCUS1743</name>
</gene>
<evidence type="ECO:0000313" key="2">
    <source>
        <dbReference type="EMBL" id="CAF0752240.1"/>
    </source>
</evidence>
<evidence type="ECO:0000313" key="3">
    <source>
        <dbReference type="Proteomes" id="UP000663870"/>
    </source>
</evidence>
<protein>
    <submittedName>
        <fullName evidence="2">Uncharacterized protein</fullName>
    </submittedName>
</protein>
<keyword evidence="3" id="KW-1185">Reference proteome</keyword>
<organism evidence="2 3">
    <name type="scientific">Rotaria sordida</name>
    <dbReference type="NCBI Taxonomy" id="392033"/>
    <lineage>
        <taxon>Eukaryota</taxon>
        <taxon>Metazoa</taxon>
        <taxon>Spiralia</taxon>
        <taxon>Gnathifera</taxon>
        <taxon>Rotifera</taxon>
        <taxon>Eurotatoria</taxon>
        <taxon>Bdelloidea</taxon>
        <taxon>Philodinida</taxon>
        <taxon>Philodinidae</taxon>
        <taxon>Rotaria</taxon>
    </lineage>
</organism>
<feature type="region of interest" description="Disordered" evidence="1">
    <location>
        <begin position="65"/>
        <end position="129"/>
    </location>
</feature>
<accession>A0A813PB28</accession>
<dbReference type="AlphaFoldDB" id="A0A813PB28"/>
<dbReference type="EMBL" id="CAJNOL010000020">
    <property type="protein sequence ID" value="CAF0752240.1"/>
    <property type="molecule type" value="Genomic_DNA"/>
</dbReference>
<sequence length="181" mass="19710">MSSKTRDRSHTWNFGMKAPLESMFHLPLNTSEAGKFGFYRLYLTNHASDTDPTLFDNSETPILLESTSSSSNGNRQWRPFASFVTPDDSKSSTLTSSQSSNSISTMQSDGISSMNSSVSSNTNSSQIQPNHFAQSVPSLADIVKSAINIGHFGATLQQSRRSFSGTTLSSKDLNHLSPQSM</sequence>
<feature type="compositionally biased region" description="Polar residues" evidence="1">
    <location>
        <begin position="65"/>
        <end position="75"/>
    </location>
</feature>
<dbReference type="Proteomes" id="UP000663870">
    <property type="component" value="Unassembled WGS sequence"/>
</dbReference>
<evidence type="ECO:0000256" key="1">
    <source>
        <dbReference type="SAM" id="MobiDB-lite"/>
    </source>
</evidence>